<gene>
    <name evidence="1" type="ORF">CHS0354_028691</name>
</gene>
<dbReference type="EMBL" id="JAEAOA010001719">
    <property type="protein sequence ID" value="KAK3577680.1"/>
    <property type="molecule type" value="Genomic_DNA"/>
</dbReference>
<proteinExistence type="predicted"/>
<feature type="non-terminal residue" evidence="1">
    <location>
        <position position="57"/>
    </location>
</feature>
<sequence length="57" mass="6459">VNEDVSPPKTFPTDDLMLCPLPECNETYRDVVVENMLQEFSDSFTDKPCNVTVIAHN</sequence>
<evidence type="ECO:0000313" key="1">
    <source>
        <dbReference type="EMBL" id="KAK3577680.1"/>
    </source>
</evidence>
<name>A0AAE0VI80_9BIVA</name>
<dbReference type="Proteomes" id="UP001195483">
    <property type="component" value="Unassembled WGS sequence"/>
</dbReference>
<comment type="caution">
    <text evidence="1">The sequence shown here is derived from an EMBL/GenBank/DDBJ whole genome shotgun (WGS) entry which is preliminary data.</text>
</comment>
<accession>A0AAE0VI80</accession>
<reference evidence="1" key="1">
    <citation type="journal article" date="2021" name="Genome Biol. Evol.">
        <title>A High-Quality Reference Genome for a Parasitic Bivalve with Doubly Uniparental Inheritance (Bivalvia: Unionida).</title>
        <authorList>
            <person name="Smith C.H."/>
        </authorList>
    </citation>
    <scope>NUCLEOTIDE SEQUENCE</scope>
    <source>
        <strain evidence="1">CHS0354</strain>
    </source>
</reference>
<evidence type="ECO:0000313" key="2">
    <source>
        <dbReference type="Proteomes" id="UP001195483"/>
    </source>
</evidence>
<reference evidence="1" key="2">
    <citation type="journal article" date="2021" name="Genome Biol. Evol.">
        <title>Developing a high-quality reference genome for a parasitic bivalve with doubly uniparental inheritance (Bivalvia: Unionida).</title>
        <authorList>
            <person name="Smith C.H."/>
        </authorList>
    </citation>
    <scope>NUCLEOTIDE SEQUENCE</scope>
    <source>
        <strain evidence="1">CHS0354</strain>
        <tissue evidence="1">Mantle</tissue>
    </source>
</reference>
<protein>
    <submittedName>
        <fullName evidence="1">Uncharacterized protein</fullName>
    </submittedName>
</protein>
<organism evidence="1 2">
    <name type="scientific">Potamilus streckersoni</name>
    <dbReference type="NCBI Taxonomy" id="2493646"/>
    <lineage>
        <taxon>Eukaryota</taxon>
        <taxon>Metazoa</taxon>
        <taxon>Spiralia</taxon>
        <taxon>Lophotrochozoa</taxon>
        <taxon>Mollusca</taxon>
        <taxon>Bivalvia</taxon>
        <taxon>Autobranchia</taxon>
        <taxon>Heteroconchia</taxon>
        <taxon>Palaeoheterodonta</taxon>
        <taxon>Unionida</taxon>
        <taxon>Unionoidea</taxon>
        <taxon>Unionidae</taxon>
        <taxon>Ambleminae</taxon>
        <taxon>Lampsilini</taxon>
        <taxon>Potamilus</taxon>
    </lineage>
</organism>
<dbReference type="AlphaFoldDB" id="A0AAE0VI80"/>
<feature type="non-terminal residue" evidence="1">
    <location>
        <position position="1"/>
    </location>
</feature>
<keyword evidence="2" id="KW-1185">Reference proteome</keyword>
<reference evidence="1" key="3">
    <citation type="submission" date="2023-05" db="EMBL/GenBank/DDBJ databases">
        <authorList>
            <person name="Smith C.H."/>
        </authorList>
    </citation>
    <scope>NUCLEOTIDE SEQUENCE</scope>
    <source>
        <strain evidence="1">CHS0354</strain>
        <tissue evidence="1">Mantle</tissue>
    </source>
</reference>